<comment type="caution">
    <text evidence="1">The sequence shown here is derived from an EMBL/GenBank/DDBJ whole genome shotgun (WGS) entry which is preliminary data.</text>
</comment>
<dbReference type="PANTHER" id="PTHR35802:SF1">
    <property type="entry name" value="PROTEASE SYNTHASE AND SPORULATION PROTEIN PAI 2"/>
    <property type="match status" value="1"/>
</dbReference>
<accession>A0A7W3XUS7</accession>
<dbReference type="AlphaFoldDB" id="A0A7W3XUS7"/>
<proteinExistence type="predicted"/>
<keyword evidence="2" id="KW-1185">Reference proteome</keyword>
<protein>
    <submittedName>
        <fullName evidence="1">FMN-binding negative transcriptional regulator</fullName>
    </submittedName>
</protein>
<dbReference type="EMBL" id="VKHS01000002">
    <property type="protein sequence ID" value="MBB0228009.1"/>
    <property type="molecule type" value="Genomic_DNA"/>
</dbReference>
<evidence type="ECO:0000313" key="2">
    <source>
        <dbReference type="Proteomes" id="UP000530234"/>
    </source>
</evidence>
<sequence>MLIPPIYRVDEESWTVEIVDRHPLALLISNGKTVPEATQVPIVRRSASGNDQLTGTSLLGHMDRANPHWATLANGTAAKLIFMGPGGYVSPTLYNTDVAAPTWDFVTVHIHGTVTLAASLDEALSVVTTTARTLESRFGSGFDFEASYDYHSSLAPGVGAFSFHVEKVEAMFKFSQEKSPEIQERVIAWFADGNGVSCTDTAATMRKLGLGNGVEQKQEPGSAS</sequence>
<evidence type="ECO:0000313" key="1">
    <source>
        <dbReference type="EMBL" id="MBB0228009.1"/>
    </source>
</evidence>
<dbReference type="PANTHER" id="PTHR35802">
    <property type="entry name" value="PROTEASE SYNTHASE AND SPORULATION PROTEIN PAI 2"/>
    <property type="match status" value="1"/>
</dbReference>
<dbReference type="RefSeq" id="WP_182659719.1">
    <property type="nucleotide sequence ID" value="NZ_VKHS01000002.1"/>
</dbReference>
<dbReference type="PIRSF" id="PIRSF010372">
    <property type="entry name" value="PaiB"/>
    <property type="match status" value="1"/>
</dbReference>
<dbReference type="InterPro" id="IPR007396">
    <property type="entry name" value="TR_PAI2-type"/>
</dbReference>
<dbReference type="Proteomes" id="UP000530234">
    <property type="component" value="Unassembled WGS sequence"/>
</dbReference>
<dbReference type="Gene3D" id="2.30.110.10">
    <property type="entry name" value="Electron Transport, Fmn-binding Protein, Chain A"/>
    <property type="match status" value="1"/>
</dbReference>
<gene>
    <name evidence="1" type="ORF">FOE67_00405</name>
</gene>
<dbReference type="Pfam" id="PF04299">
    <property type="entry name" value="FMN_bind_2"/>
    <property type="match status" value="1"/>
</dbReference>
<organism evidence="1 2">
    <name type="scientific">Streptomyces calidiresistens</name>
    <dbReference type="NCBI Taxonomy" id="1485586"/>
    <lineage>
        <taxon>Bacteria</taxon>
        <taxon>Bacillati</taxon>
        <taxon>Actinomycetota</taxon>
        <taxon>Actinomycetes</taxon>
        <taxon>Kitasatosporales</taxon>
        <taxon>Streptomycetaceae</taxon>
        <taxon>Streptomyces</taxon>
    </lineage>
</organism>
<dbReference type="InterPro" id="IPR012349">
    <property type="entry name" value="Split_barrel_FMN-bd"/>
</dbReference>
<reference evidence="2" key="1">
    <citation type="submission" date="2019-10" db="EMBL/GenBank/DDBJ databases">
        <title>Streptomyces sp. nov., a novel actinobacterium isolated from alkaline environment.</title>
        <authorList>
            <person name="Golinska P."/>
        </authorList>
    </citation>
    <scope>NUCLEOTIDE SEQUENCE [LARGE SCALE GENOMIC DNA]</scope>
    <source>
        <strain evidence="2">DSM 42108</strain>
    </source>
</reference>
<name>A0A7W3XUS7_9ACTN</name>
<dbReference type="SUPFAM" id="SSF50475">
    <property type="entry name" value="FMN-binding split barrel"/>
    <property type="match status" value="1"/>
</dbReference>